<evidence type="ECO:0000256" key="3">
    <source>
        <dbReference type="ARBA" id="ARBA00022833"/>
    </source>
</evidence>
<evidence type="ECO:0000256" key="2">
    <source>
        <dbReference type="ARBA" id="ARBA00022771"/>
    </source>
</evidence>
<keyword evidence="3 4" id="KW-0862">Zinc</keyword>
<reference evidence="7" key="1">
    <citation type="journal article" date="2011" name="Genome Biol.">
        <title>Comparative and functional genomics provide insights into the pathogenicity of dermatophytic fungi.</title>
        <authorList>
            <person name="Burmester A."/>
            <person name="Shelest E."/>
            <person name="Gloeckner G."/>
            <person name="Heddergott C."/>
            <person name="Schindler S."/>
            <person name="Staib P."/>
            <person name="Heidel A."/>
            <person name="Felder M."/>
            <person name="Petzold A."/>
            <person name="Szafranski K."/>
            <person name="Feuermann M."/>
            <person name="Pedruzzi I."/>
            <person name="Priebe S."/>
            <person name="Groth M."/>
            <person name="Winkler R."/>
            <person name="Li W."/>
            <person name="Kniemeyer O."/>
            <person name="Schroeckh V."/>
            <person name="Hertweck C."/>
            <person name="Hube B."/>
            <person name="White T.C."/>
            <person name="Platzer M."/>
            <person name="Guthke R."/>
            <person name="Heitman J."/>
            <person name="Woestemeyer J."/>
            <person name="Zipfel P.F."/>
            <person name="Monod M."/>
            <person name="Brakhage A.A."/>
        </authorList>
    </citation>
    <scope>NUCLEOTIDE SEQUENCE [LARGE SCALE GENOMIC DNA]</scope>
    <source>
        <strain evidence="7">ATCC MYA-4681 / CBS 112371</strain>
    </source>
</reference>
<dbReference type="Pfam" id="PF13086">
    <property type="entry name" value="AAA_11"/>
    <property type="match status" value="1"/>
</dbReference>
<evidence type="ECO:0000313" key="7">
    <source>
        <dbReference type="Proteomes" id="UP000008866"/>
    </source>
</evidence>
<evidence type="ECO:0000256" key="1">
    <source>
        <dbReference type="ARBA" id="ARBA00022723"/>
    </source>
</evidence>
<dbReference type="GO" id="GO:0004386">
    <property type="term" value="F:helicase activity"/>
    <property type="evidence" value="ECO:0007669"/>
    <property type="project" value="UniProtKB-KW"/>
</dbReference>
<dbReference type="GO" id="GO:0031380">
    <property type="term" value="C:nuclear RNA-directed RNA polymerase complex"/>
    <property type="evidence" value="ECO:0007669"/>
    <property type="project" value="TreeGrafter"/>
</dbReference>
<evidence type="ECO:0000313" key="6">
    <source>
        <dbReference type="EMBL" id="EFE33958.1"/>
    </source>
</evidence>
<feature type="zinc finger region" description="C3H1-type" evidence="4">
    <location>
        <begin position="15"/>
        <end position="43"/>
    </location>
</feature>
<gene>
    <name evidence="6" type="ORF">ARB_07422</name>
</gene>
<keyword evidence="6" id="KW-0347">Helicase</keyword>
<dbReference type="AlphaFoldDB" id="D4AT58"/>
<dbReference type="GO" id="GO:0031048">
    <property type="term" value="P:regulatory ncRNA-mediated heterochromatin formation"/>
    <property type="evidence" value="ECO:0007669"/>
    <property type="project" value="TreeGrafter"/>
</dbReference>
<dbReference type="SMART" id="SM00356">
    <property type="entry name" value="ZnF_C3H1"/>
    <property type="match status" value="1"/>
</dbReference>
<name>D4AT58_ARTBC</name>
<dbReference type="InterPro" id="IPR027417">
    <property type="entry name" value="P-loop_NTPase"/>
</dbReference>
<evidence type="ECO:0000256" key="4">
    <source>
        <dbReference type="PROSITE-ProRule" id="PRU00723"/>
    </source>
</evidence>
<feature type="domain" description="C3H1-type" evidence="5">
    <location>
        <begin position="15"/>
        <end position="43"/>
    </location>
</feature>
<dbReference type="PROSITE" id="PS50103">
    <property type="entry name" value="ZF_C3H1"/>
    <property type="match status" value="1"/>
</dbReference>
<keyword evidence="6" id="KW-0547">Nucleotide-binding</keyword>
<dbReference type="HOGENOM" id="CLU_001490_2_0_1"/>
<keyword evidence="6" id="KW-0067">ATP-binding</keyword>
<dbReference type="RefSeq" id="XP_003014861.1">
    <property type="nucleotide sequence ID" value="XM_003014815.1"/>
</dbReference>
<dbReference type="OMA" id="FHRFEGL"/>
<protein>
    <submittedName>
        <fullName evidence="6">NF-X1 finger and helicase domain protein, putative</fullName>
    </submittedName>
</protein>
<dbReference type="GO" id="GO:0008270">
    <property type="term" value="F:zinc ion binding"/>
    <property type="evidence" value="ECO:0007669"/>
    <property type="project" value="UniProtKB-KW"/>
</dbReference>
<keyword evidence="7" id="KW-1185">Reference proteome</keyword>
<dbReference type="Proteomes" id="UP000008866">
    <property type="component" value="Unassembled WGS sequence"/>
</dbReference>
<dbReference type="PANTHER" id="PTHR10887:SF445">
    <property type="entry name" value="NFX1-TYPE ZINC FINGER-CONTAINING PROTEIN 1"/>
    <property type="match status" value="1"/>
</dbReference>
<dbReference type="PANTHER" id="PTHR10887">
    <property type="entry name" value="DNA2/NAM7 HELICASE FAMILY"/>
    <property type="match status" value="1"/>
</dbReference>
<dbReference type="GeneID" id="9520398"/>
<dbReference type="InterPro" id="IPR041677">
    <property type="entry name" value="DNA2/NAM7_AAA_11"/>
</dbReference>
<sequence length="1020" mass="115765">MGENSRPGKQNGQKRTQTKLCRFIEHAKTCPYGENCTYSHDIANFSNERVKSSNSPKEQQERVDYNAWKRIIKSPPKQNDLATIKRLWTGALDILEGFDRNWKQMLPRDLDADENFGREHIQILLSMKSHGNGCRTFVELSQPFLAVITHPSMLDCLSIDTAVGGLYNFISGTNGQRAVGFFTRICTNLTRAYAQLVIPKAVAETTLTSVGIALHELLRREQRAVYNDELPDLVTSLEYAANAVEIDTQFIRFNSSIAEVRARIGRATGLLKDKEIDNTATVDGISTATFKSSYPRPITVPGTRHDNDHADITKIRIMPTNEEICCELPDYLPTTDRDQPSFITNATERHIDTLFRLLRHDIFGELKHALGILIHAMKEDESIQRTWKIPVGDIRAYAYPNACIQYVSFERRAGIEAQVSFSQLPALRKKTPAERSKWWADSKRLEEGILLCFVAVSCGIPSILFLTVGKKITDLKESRNLGSNEYNATVTTKLVTRNQAEFALLTELSSKSTNGVLFEFPGVIPATFMPILTNLQAMQLSGYIPFSQWILPDRATISGEPAQILPPLYARNRSYFFLLDPILTRQGDSLSFSPTTSCNIAILRNLEERTTLDHGQCQALIAALTRECYTNHALDQFLEELIKAGVKKLIRIGGQSKSKILEGHNLRVVSNGERKTRNESFCAARTYEALRTKEPLIATSLGALHALRKEQNWGSLKANILHRLKGHIKQRYPLAFNEFSQVGGDGYKVAGKDPFDVWCEKAIPRELRARFSANEEANIVQILERVGTDDISNLPIPERELLINFWAREYCEIHRDQLFELVDECSKLHEQLDRIHDERDRRVLEDAEVIGVTTTGLAKRISVLRRLRSKVVICEEAGEVMEPHMISALLPNVEHFIQIGDHQQLRPQINNYELSLESKQGGAYQLDRSQFERLSIGEPGRAPFPVAQLDTQRRMRPEISRLIRMTLYPRLVDHPSTKTFPDVVGMRNNVFWLDYENIEDSSSSDRHQMSHSNSWEVDMT</sequence>
<dbReference type="KEGG" id="abe:ARB_07422"/>
<comment type="caution">
    <text evidence="6">The sequence shown here is derived from an EMBL/GenBank/DDBJ whole genome shotgun (WGS) entry which is preliminary data.</text>
</comment>
<proteinExistence type="predicted"/>
<organism evidence="6 7">
    <name type="scientific">Arthroderma benhamiae (strain ATCC MYA-4681 / CBS 112371)</name>
    <name type="common">Trichophyton mentagrophytes</name>
    <dbReference type="NCBI Taxonomy" id="663331"/>
    <lineage>
        <taxon>Eukaryota</taxon>
        <taxon>Fungi</taxon>
        <taxon>Dikarya</taxon>
        <taxon>Ascomycota</taxon>
        <taxon>Pezizomycotina</taxon>
        <taxon>Eurotiomycetes</taxon>
        <taxon>Eurotiomycetidae</taxon>
        <taxon>Onygenales</taxon>
        <taxon>Arthrodermataceae</taxon>
        <taxon>Trichophyton</taxon>
    </lineage>
</organism>
<dbReference type="SUPFAM" id="SSF90229">
    <property type="entry name" value="CCCH zinc finger"/>
    <property type="match status" value="1"/>
</dbReference>
<dbReference type="InterPro" id="IPR000571">
    <property type="entry name" value="Znf_CCCH"/>
</dbReference>
<evidence type="ECO:0000259" key="5">
    <source>
        <dbReference type="PROSITE" id="PS50103"/>
    </source>
</evidence>
<dbReference type="EMBL" id="ABSU01000008">
    <property type="protein sequence ID" value="EFE33958.1"/>
    <property type="molecule type" value="Genomic_DNA"/>
</dbReference>
<dbReference type="Gene3D" id="3.40.50.300">
    <property type="entry name" value="P-loop containing nucleotide triphosphate hydrolases"/>
    <property type="match status" value="1"/>
</dbReference>
<accession>D4AT58</accession>
<dbReference type="InterPro" id="IPR036855">
    <property type="entry name" value="Znf_CCCH_sf"/>
</dbReference>
<keyword evidence="2 4" id="KW-0863">Zinc-finger</keyword>
<keyword evidence="6" id="KW-0378">Hydrolase</keyword>
<dbReference type="eggNOG" id="KOG1807">
    <property type="taxonomic scope" value="Eukaryota"/>
</dbReference>
<dbReference type="SUPFAM" id="SSF52540">
    <property type="entry name" value="P-loop containing nucleoside triphosphate hydrolases"/>
    <property type="match status" value="1"/>
</dbReference>
<dbReference type="Gene3D" id="4.10.1000.10">
    <property type="entry name" value="Zinc finger, CCCH-type"/>
    <property type="match status" value="1"/>
</dbReference>
<keyword evidence="1 4" id="KW-0479">Metal-binding</keyword>
<dbReference type="InterPro" id="IPR045055">
    <property type="entry name" value="DNA2/NAM7-like"/>
</dbReference>